<dbReference type="STRING" id="1245528.M3JAW5"/>
<reference evidence="2 3" key="1">
    <citation type="submission" date="2013-02" db="EMBL/GenBank/DDBJ databases">
        <title>Genome sequence of Candida maltosa Xu316, a potential industrial strain for xylitol and ethanol production.</title>
        <authorList>
            <person name="Yu J."/>
            <person name="Wang Q."/>
            <person name="Geng X."/>
            <person name="Bao W."/>
            <person name="He P."/>
            <person name="Cai J."/>
        </authorList>
    </citation>
    <scope>NUCLEOTIDE SEQUENCE [LARGE SCALE GENOMIC DNA]</scope>
    <source>
        <strain evidence="3">Xu316</strain>
    </source>
</reference>
<dbReference type="EMBL" id="AOGT01000765">
    <property type="protein sequence ID" value="EMG49278.1"/>
    <property type="molecule type" value="Genomic_DNA"/>
</dbReference>
<dbReference type="Proteomes" id="UP000011777">
    <property type="component" value="Unassembled WGS sequence"/>
</dbReference>
<evidence type="ECO:0000313" key="2">
    <source>
        <dbReference type="EMBL" id="EMG49278.1"/>
    </source>
</evidence>
<organism evidence="2 3">
    <name type="scientific">Candida maltosa (strain Xu316)</name>
    <name type="common">Yeast</name>
    <dbReference type="NCBI Taxonomy" id="1245528"/>
    <lineage>
        <taxon>Eukaryota</taxon>
        <taxon>Fungi</taxon>
        <taxon>Dikarya</taxon>
        <taxon>Ascomycota</taxon>
        <taxon>Saccharomycotina</taxon>
        <taxon>Pichiomycetes</taxon>
        <taxon>Debaryomycetaceae</taxon>
        <taxon>Candida/Lodderomyces clade</taxon>
        <taxon>Candida</taxon>
    </lineage>
</organism>
<sequence length="129" mass="15370">MVDSKKTSPRPEPTMIRRRNSSFANESSPWFRRNSFLSPSMIQNEDFQVYETNNYYNNYNTNSYSIISLKECQGFIFNQDLFATPYQQSRCLESQNQQQQQQEQQSPSKYKVRVIEIVIDEKENDIFPN</sequence>
<feature type="region of interest" description="Disordered" evidence="1">
    <location>
        <begin position="1"/>
        <end position="32"/>
    </location>
</feature>
<feature type="non-terminal residue" evidence="2">
    <location>
        <position position="1"/>
    </location>
</feature>
<keyword evidence="3" id="KW-1185">Reference proteome</keyword>
<evidence type="ECO:0000313" key="3">
    <source>
        <dbReference type="Proteomes" id="UP000011777"/>
    </source>
</evidence>
<dbReference type="HOGENOM" id="CLU_1948559_0_0_1"/>
<comment type="caution">
    <text evidence="2">The sequence shown here is derived from an EMBL/GenBank/DDBJ whole genome shotgun (WGS) entry which is preliminary data.</text>
</comment>
<protein>
    <submittedName>
        <fullName evidence="2">Uncharacterized protein</fullName>
    </submittedName>
</protein>
<gene>
    <name evidence="2" type="ORF">G210_0017</name>
</gene>
<accession>M3JAW5</accession>
<dbReference type="eggNOG" id="ENOG502SE1D">
    <property type="taxonomic scope" value="Eukaryota"/>
</dbReference>
<proteinExistence type="predicted"/>
<dbReference type="AlphaFoldDB" id="M3JAW5"/>
<dbReference type="OrthoDB" id="4063176at2759"/>
<name>M3JAW5_CANMX</name>
<evidence type="ECO:0000256" key="1">
    <source>
        <dbReference type="SAM" id="MobiDB-lite"/>
    </source>
</evidence>